<sequence length="469" mass="53109">MLFNFFINLFSLHRILKMSNVNLNESTSSSSEPLSHSEKSTFSSSYSIASTLPVTSSEECTSQEETSAWGILFPFKPCYTTFELTGDKKISFGRHPKCSYIFIDGVVTDYFLHISKKHFIIYKEYDSRSEIGYIVYLEDHSFCGTYINKDLVGKEKKRVLSSGDIISLAIPNNRIFFYYDIALEKENLPKAFSIKYIINSFVILGEGGYGVVKQATNKKTQEIVAVKILKSCGSNKDLAYEGTIINSIKHPGIVEVKDIYDNDKIVIIVMEYVAGGDLLAYILDQGPIPELKCKSLFLKLLEALQHLHDNNIVHRDIKPENILLTSKDLNNCILKITDFGLSRFVSDQSYMHTAVGTINYCAPELLNNIYSGYTSAVDIWSIGCVLYIMLCAKPPFQKNANQTIDYQIMKGIYDLSDGIWKNISDDGKDLVKRMLTVNSKNRISLKDSICHPWFQKSNKPPLKKVKFTT</sequence>
<keyword evidence="7" id="KW-1185">Reference proteome</keyword>
<organism evidence="7 8">
    <name type="scientific">Hydra vulgaris</name>
    <name type="common">Hydra</name>
    <name type="synonym">Hydra attenuata</name>
    <dbReference type="NCBI Taxonomy" id="6087"/>
    <lineage>
        <taxon>Eukaryota</taxon>
        <taxon>Metazoa</taxon>
        <taxon>Cnidaria</taxon>
        <taxon>Hydrozoa</taxon>
        <taxon>Hydroidolina</taxon>
        <taxon>Anthoathecata</taxon>
        <taxon>Aplanulata</taxon>
        <taxon>Hydridae</taxon>
        <taxon>Hydra</taxon>
    </lineage>
</organism>
<evidence type="ECO:0000256" key="2">
    <source>
        <dbReference type="ARBA" id="ARBA00022840"/>
    </source>
</evidence>
<feature type="binding site" evidence="3">
    <location>
        <position position="227"/>
    </location>
    <ligand>
        <name>ATP</name>
        <dbReference type="ChEBI" id="CHEBI:30616"/>
    </ligand>
</feature>
<reference evidence="8" key="1">
    <citation type="submission" date="2025-08" db="UniProtKB">
        <authorList>
            <consortium name="RefSeq"/>
        </authorList>
    </citation>
    <scope>IDENTIFICATION</scope>
</reference>
<protein>
    <submittedName>
        <fullName evidence="8">Myosin light chain kinase A isoform X2</fullName>
    </submittedName>
</protein>
<evidence type="ECO:0000256" key="4">
    <source>
        <dbReference type="RuleBase" id="RU000304"/>
    </source>
</evidence>
<feature type="domain" description="FHA" evidence="5">
    <location>
        <begin position="90"/>
        <end position="152"/>
    </location>
</feature>
<evidence type="ECO:0000256" key="3">
    <source>
        <dbReference type="PROSITE-ProRule" id="PRU10141"/>
    </source>
</evidence>
<proteinExistence type="inferred from homology"/>
<dbReference type="Pfam" id="PF00498">
    <property type="entry name" value="FHA"/>
    <property type="match status" value="1"/>
</dbReference>
<evidence type="ECO:0000259" key="6">
    <source>
        <dbReference type="PROSITE" id="PS50011"/>
    </source>
</evidence>
<dbReference type="SUPFAM" id="SSF56112">
    <property type="entry name" value="Protein kinase-like (PK-like)"/>
    <property type="match status" value="1"/>
</dbReference>
<gene>
    <name evidence="8" type="primary">LOC100207948</name>
</gene>
<dbReference type="PROSITE" id="PS00108">
    <property type="entry name" value="PROTEIN_KINASE_ST"/>
    <property type="match status" value="1"/>
</dbReference>
<evidence type="ECO:0000313" key="8">
    <source>
        <dbReference type="RefSeq" id="XP_065662062.1"/>
    </source>
</evidence>
<dbReference type="PROSITE" id="PS50006">
    <property type="entry name" value="FHA_DOMAIN"/>
    <property type="match status" value="1"/>
</dbReference>
<dbReference type="CDD" id="cd22666">
    <property type="entry name" value="FHA_CHK2"/>
    <property type="match status" value="1"/>
</dbReference>
<dbReference type="InterPro" id="IPR017441">
    <property type="entry name" value="Protein_kinase_ATP_BS"/>
</dbReference>
<comment type="similarity">
    <text evidence="4">Belongs to the protein kinase superfamily.</text>
</comment>
<dbReference type="SMART" id="SM00220">
    <property type="entry name" value="S_TKc"/>
    <property type="match status" value="1"/>
</dbReference>
<feature type="domain" description="Protein kinase" evidence="6">
    <location>
        <begin position="198"/>
        <end position="454"/>
    </location>
</feature>
<dbReference type="PANTHER" id="PTHR24347">
    <property type="entry name" value="SERINE/THREONINE-PROTEIN KINASE"/>
    <property type="match status" value="1"/>
</dbReference>
<dbReference type="GO" id="GO:0016301">
    <property type="term" value="F:kinase activity"/>
    <property type="evidence" value="ECO:0007669"/>
    <property type="project" value="UniProtKB-KW"/>
</dbReference>
<evidence type="ECO:0000256" key="1">
    <source>
        <dbReference type="ARBA" id="ARBA00022741"/>
    </source>
</evidence>
<dbReference type="InterPro" id="IPR000719">
    <property type="entry name" value="Prot_kinase_dom"/>
</dbReference>
<dbReference type="InterPro" id="IPR011009">
    <property type="entry name" value="Kinase-like_dom_sf"/>
</dbReference>
<keyword evidence="8" id="KW-0808">Transferase</keyword>
<dbReference type="InterPro" id="IPR000253">
    <property type="entry name" value="FHA_dom"/>
</dbReference>
<dbReference type="SUPFAM" id="SSF49879">
    <property type="entry name" value="SMAD/FHA domain"/>
    <property type="match status" value="1"/>
</dbReference>
<dbReference type="PROSITE" id="PS00107">
    <property type="entry name" value="PROTEIN_KINASE_ATP"/>
    <property type="match status" value="1"/>
</dbReference>
<keyword evidence="4" id="KW-0723">Serine/threonine-protein kinase</keyword>
<keyword evidence="8" id="KW-0418">Kinase</keyword>
<dbReference type="InterPro" id="IPR008271">
    <property type="entry name" value="Ser/Thr_kinase_AS"/>
</dbReference>
<dbReference type="InterPro" id="IPR008984">
    <property type="entry name" value="SMAD_FHA_dom_sf"/>
</dbReference>
<accession>A0ABM4CJX3</accession>
<evidence type="ECO:0000313" key="7">
    <source>
        <dbReference type="Proteomes" id="UP001652625"/>
    </source>
</evidence>
<dbReference type="SMART" id="SM00240">
    <property type="entry name" value="FHA"/>
    <property type="match status" value="1"/>
</dbReference>
<dbReference type="Proteomes" id="UP001652625">
    <property type="component" value="Chromosome 09"/>
</dbReference>
<evidence type="ECO:0000259" key="5">
    <source>
        <dbReference type="PROSITE" id="PS50006"/>
    </source>
</evidence>
<keyword evidence="2 3" id="KW-0067">ATP-binding</keyword>
<dbReference type="Gene3D" id="2.60.200.20">
    <property type="match status" value="1"/>
</dbReference>
<dbReference type="GeneID" id="100207948"/>
<name>A0ABM4CJX3_HYDVU</name>
<keyword evidence="1 3" id="KW-0547">Nucleotide-binding</keyword>
<dbReference type="Gene3D" id="1.10.510.10">
    <property type="entry name" value="Transferase(Phosphotransferase) domain 1"/>
    <property type="match status" value="1"/>
</dbReference>
<dbReference type="RefSeq" id="XP_065662062.1">
    <property type="nucleotide sequence ID" value="XM_065805990.1"/>
</dbReference>
<dbReference type="Pfam" id="PF00069">
    <property type="entry name" value="Pkinase"/>
    <property type="match status" value="1"/>
</dbReference>
<dbReference type="PROSITE" id="PS50011">
    <property type="entry name" value="PROTEIN_KINASE_DOM"/>
    <property type="match status" value="1"/>
</dbReference>
<dbReference type="CDD" id="cd05117">
    <property type="entry name" value="STKc_CAMK"/>
    <property type="match status" value="1"/>
</dbReference>